<comment type="caution">
    <text evidence="1">The sequence shown here is derived from an EMBL/GenBank/DDBJ whole genome shotgun (WGS) entry which is preliminary data.</text>
</comment>
<reference evidence="1 2" key="1">
    <citation type="submission" date="2019-05" db="EMBL/GenBank/DDBJ databases">
        <authorList>
            <person name="Farhan Ul Haque M."/>
        </authorList>
    </citation>
    <scope>NUCLEOTIDE SEQUENCE [LARGE SCALE GENOMIC DNA]</scope>
    <source>
        <strain evidence="1">2</strain>
    </source>
</reference>
<dbReference type="Gene3D" id="3.30.565.10">
    <property type="entry name" value="Histidine kinase-like ATPase, C-terminal domain"/>
    <property type="match status" value="1"/>
</dbReference>
<dbReference type="AlphaFoldDB" id="A0A8B6M654"/>
<gene>
    <name evidence="1" type="ORF">MPC4_220005</name>
</gene>
<dbReference type="SUPFAM" id="SSF55874">
    <property type="entry name" value="ATPase domain of HSP90 chaperone/DNA topoisomerase II/histidine kinase"/>
    <property type="match status" value="1"/>
</dbReference>
<keyword evidence="2" id="KW-1185">Reference proteome</keyword>
<sequence length="658" mass="74300">MADLVSDIVGRVNRLPLKPSETNALLPLMEAFSNALHAVNLRFGDGAPSKGRIQITILCDSSDVIGFKIEDNGIGFTDENYRSFRTPDSRQKMGLGGKGVGRLSWLRVFGGAKIESVYAEGGQFLRRSFDFVLDESDQLRNELNGVANGATAPHTVITLGEFKSEYKSRCPSKPETLVQRLIAHFLPILASGACPSAELIDGDETFDLPTYFKDKIIDTSVSDVPVKLDDGSEITISVRHMKCNKDIRPRGQSYNWMFLCAHERSVTEQCIDEQIGLRSLDGESIYIGCASGAYLDENVNQERDGFTFSSSEETLIRRGVASSVREYLKDYISVSRAEMVRNTQALVRENPQFLFINNEIDTFVEALPLNSAGKQEEIFVSMSRRRYRRQREFRRLSEEIASPPSHKEEIQEKVDEYMRYVDDEKKGALAEYVSKRKAILDFLDALTAYEDPEKRRHHLEDAVHALICPMKIDSSQIADIDDHNLWLLDDRLAFFNFFASDKEARSYLNTGSQERPDLAFLYDSCLAWREGEQSGDKVVLVEFKRPGLEAYTNEDPIRQALRYVNLIKSSKTFRDKSGRVISNVGERTSFDCYIVADLTEGLRKQLIGLPLQPTPDNEGMFGYTDNPKAFVEIVPFSKLLKDAKARNSAFFTRLGLNG</sequence>
<dbReference type="Proteomes" id="UP000485880">
    <property type="component" value="Unassembled WGS sequence"/>
</dbReference>
<accession>A0A8B6M654</accession>
<dbReference type="InterPro" id="IPR036890">
    <property type="entry name" value="HATPase_C_sf"/>
</dbReference>
<name>A0A8B6M654_METTU</name>
<evidence type="ECO:0000313" key="2">
    <source>
        <dbReference type="Proteomes" id="UP000485880"/>
    </source>
</evidence>
<dbReference type="RefSeq" id="WP_174512404.1">
    <property type="nucleotide sequence ID" value="NZ_CABFMQ020000079.1"/>
</dbReference>
<dbReference type="EMBL" id="CABFMQ020000079">
    <property type="protein sequence ID" value="VTZ50275.1"/>
    <property type="molecule type" value="Genomic_DNA"/>
</dbReference>
<proteinExistence type="predicted"/>
<organism evidence="1 2">
    <name type="scientific">Methylocella tundrae</name>
    <dbReference type="NCBI Taxonomy" id="227605"/>
    <lineage>
        <taxon>Bacteria</taxon>
        <taxon>Pseudomonadati</taxon>
        <taxon>Pseudomonadota</taxon>
        <taxon>Alphaproteobacteria</taxon>
        <taxon>Hyphomicrobiales</taxon>
        <taxon>Beijerinckiaceae</taxon>
        <taxon>Methylocella</taxon>
    </lineage>
</organism>
<evidence type="ECO:0000313" key="1">
    <source>
        <dbReference type="EMBL" id="VTZ50275.1"/>
    </source>
</evidence>
<protein>
    <submittedName>
        <fullName evidence="1">Putative HATPase domain-containing protein</fullName>
    </submittedName>
</protein>